<dbReference type="InterPro" id="IPR045669">
    <property type="entry name" value="FHIP_C"/>
</dbReference>
<evidence type="ECO:0000256" key="1">
    <source>
        <dbReference type="ARBA" id="ARBA00024336"/>
    </source>
</evidence>
<feature type="compositionally biased region" description="Basic and acidic residues" evidence="2">
    <location>
        <begin position="766"/>
        <end position="787"/>
    </location>
</feature>
<sequence>MFSRLSALLQQAVETREPNIDLLEAFIEHWKGITSYYVETTDENRPAQKTDIPWRLKQMLDILVYEEKQPQLDGEAGPCMEYLLQHKILETLGTLGKAEYPPGMKQQVLLFFSRVLDQVQRPLLHYINVHRPVQKLIRLGGDSLGPPAEKEESQFLSAVCTKIKHDPSLLTHILEGMKLLTFSKNARQARHSSPEEAQQEDLQKSQHSSYTSGFAPAGDPAPCIESPDSDCTSSSSRTDNNLISALLRLCFSKKIRLALKARENLLLLVGVAQQREAIQLVEANRLSHLVTEKLCELCSAVPGSVHPTDISTVERVNWRSPSPPDDEEVFPGKEVLDSFMLWIDFCDHLVKEAHPLLASALSKSISDRLFYGLLQPQLLQMDEYGILTSTAVIAALVRQITAPALLEEVVFFLLGSERQREARTDSHHRHPLRGQLIEHCNHLSDEISIATLRLFEVLLRKPHEQIIHNLVLRNLEGRTYMAHSIHGPEERSPVDLDQFESTEEFEEDPYFIDGFPEVRFTVPKRSTQLSAQAKSSGKVEANQIVNSFLCLVPDEAKTSQHLAEAGYDTYVHDALELFQECCSNVSSWGWPQTPQPLDTCIPEAEFYEGHFLDVLFDRMAGILDQPYELNLQVTSVLSKLALFPHPHMHEYLLDPYVNLAPGCRSLFSVLVRVIADLMQRIQRVPQFPAKLLLVRRQLMGSFPEEQTDHMILLKGVVVLEEFCKELAAVAFVKFPPEEMGYPEGCSADIRVDKFSVTDGDTSHVGVRKEMPLAREDLHCETERDDKPLTGPKKGTPSTQSKEYKSARARMDTKKTTDNPKAQARTDTPDTEHRENT</sequence>
<keyword evidence="5" id="KW-1185">Reference proteome</keyword>
<dbReference type="InterPro" id="IPR045668">
    <property type="entry name" value="FHIP_KELAA_motif"/>
</dbReference>
<feature type="region of interest" description="Disordered" evidence="2">
    <location>
        <begin position="185"/>
        <end position="237"/>
    </location>
</feature>
<proteinExistence type="inferred from homology"/>
<dbReference type="InterPro" id="IPR019384">
    <property type="entry name" value="FHIP"/>
</dbReference>
<evidence type="ECO:0000313" key="4">
    <source>
        <dbReference type="EMBL" id="KAJ1090641.1"/>
    </source>
</evidence>
<evidence type="ECO:0000256" key="2">
    <source>
        <dbReference type="SAM" id="MobiDB-lite"/>
    </source>
</evidence>
<dbReference type="AlphaFoldDB" id="A0AAV7LGP3"/>
<dbReference type="Pfam" id="PF19311">
    <property type="entry name" value="KELAA"/>
    <property type="match status" value="1"/>
</dbReference>
<protein>
    <recommendedName>
        <fullName evidence="3">FHF complex subunit HOOK-interacting protein C-terminal domain-containing protein</fullName>
    </recommendedName>
</protein>
<dbReference type="EMBL" id="JANPWB010000015">
    <property type="protein sequence ID" value="KAJ1090641.1"/>
    <property type="molecule type" value="Genomic_DNA"/>
</dbReference>
<name>A0AAV7LGP3_PLEWA</name>
<accession>A0AAV7LGP3</accession>
<dbReference type="Pfam" id="PF10257">
    <property type="entry name" value="RAI16-like"/>
    <property type="match status" value="1"/>
</dbReference>
<feature type="compositionally biased region" description="Basic and acidic residues" evidence="2">
    <location>
        <begin position="826"/>
        <end position="836"/>
    </location>
</feature>
<evidence type="ECO:0000259" key="3">
    <source>
        <dbReference type="Pfam" id="PF19314"/>
    </source>
</evidence>
<dbReference type="Pfam" id="PF19314">
    <property type="entry name" value="DUF5917"/>
    <property type="match status" value="1"/>
</dbReference>
<dbReference type="PANTHER" id="PTHR21705:SF9">
    <property type="entry name" value="FHF COMPLEX SUBUNIT HOOK-INTERACTING PROTEIN 2B"/>
    <property type="match status" value="1"/>
</dbReference>
<evidence type="ECO:0000313" key="5">
    <source>
        <dbReference type="Proteomes" id="UP001066276"/>
    </source>
</evidence>
<feature type="compositionally biased region" description="Basic and acidic residues" evidence="2">
    <location>
        <begin position="801"/>
        <end position="817"/>
    </location>
</feature>
<organism evidence="4 5">
    <name type="scientific">Pleurodeles waltl</name>
    <name type="common">Iberian ribbed newt</name>
    <dbReference type="NCBI Taxonomy" id="8319"/>
    <lineage>
        <taxon>Eukaryota</taxon>
        <taxon>Metazoa</taxon>
        <taxon>Chordata</taxon>
        <taxon>Craniata</taxon>
        <taxon>Vertebrata</taxon>
        <taxon>Euteleostomi</taxon>
        <taxon>Amphibia</taxon>
        <taxon>Batrachia</taxon>
        <taxon>Caudata</taxon>
        <taxon>Salamandroidea</taxon>
        <taxon>Salamandridae</taxon>
        <taxon>Pleurodelinae</taxon>
        <taxon>Pleurodeles</taxon>
    </lineage>
</organism>
<comment type="caution">
    <text evidence="4">The sequence shown here is derived from an EMBL/GenBank/DDBJ whole genome shotgun (WGS) entry which is preliminary data.</text>
</comment>
<gene>
    <name evidence="4" type="ORF">NDU88_003771</name>
</gene>
<reference evidence="4" key="1">
    <citation type="journal article" date="2022" name="bioRxiv">
        <title>Sequencing and chromosome-scale assembly of the giantPleurodeles waltlgenome.</title>
        <authorList>
            <person name="Brown T."/>
            <person name="Elewa A."/>
            <person name="Iarovenko S."/>
            <person name="Subramanian E."/>
            <person name="Araus A.J."/>
            <person name="Petzold A."/>
            <person name="Susuki M."/>
            <person name="Suzuki K.-i.T."/>
            <person name="Hayashi T."/>
            <person name="Toyoda A."/>
            <person name="Oliveira C."/>
            <person name="Osipova E."/>
            <person name="Leigh N.D."/>
            <person name="Simon A."/>
            <person name="Yun M.H."/>
        </authorList>
    </citation>
    <scope>NUCLEOTIDE SEQUENCE</scope>
    <source>
        <strain evidence="4">20211129_DDA</strain>
        <tissue evidence="4">Liver</tissue>
    </source>
</reference>
<comment type="similarity">
    <text evidence="1">Belongs to the FHIP family.</text>
</comment>
<dbReference type="PANTHER" id="PTHR21705">
    <property type="entry name" value="RAI16 PROTEIN-RELATED"/>
    <property type="match status" value="1"/>
</dbReference>
<feature type="region of interest" description="Disordered" evidence="2">
    <location>
        <begin position="760"/>
        <end position="836"/>
    </location>
</feature>
<feature type="domain" description="FHF complex subunit HOOK-interacting protein C-terminal" evidence="3">
    <location>
        <begin position="608"/>
        <end position="700"/>
    </location>
</feature>
<dbReference type="Proteomes" id="UP001066276">
    <property type="component" value="Chromosome 11"/>
</dbReference>